<keyword evidence="5" id="KW-1185">Reference proteome</keyword>
<evidence type="ECO:0000313" key="5">
    <source>
        <dbReference type="Proteomes" id="UP000183447"/>
    </source>
</evidence>
<dbReference type="RefSeq" id="WP_072346406.1">
    <property type="nucleotide sequence ID" value="NZ_FPKU01000003.1"/>
</dbReference>
<dbReference type="Proteomes" id="UP000183447">
    <property type="component" value="Unassembled WGS sequence"/>
</dbReference>
<dbReference type="InterPro" id="IPR003767">
    <property type="entry name" value="Malate/L-lactate_DH-like"/>
</dbReference>
<protein>
    <submittedName>
        <fullName evidence="4">Uncharacterized oxidoreductase</fullName>
    </submittedName>
</protein>
<dbReference type="InterPro" id="IPR043144">
    <property type="entry name" value="Mal/L-sulf/L-lact_DH-like_ah"/>
</dbReference>
<dbReference type="GO" id="GO:0016491">
    <property type="term" value="F:oxidoreductase activity"/>
    <property type="evidence" value="ECO:0007669"/>
    <property type="project" value="UniProtKB-KW"/>
</dbReference>
<reference evidence="4 5" key="1">
    <citation type="submission" date="2016-11" db="EMBL/GenBank/DDBJ databases">
        <authorList>
            <person name="Jaros S."/>
            <person name="Januszkiewicz K."/>
            <person name="Wedrychowicz H."/>
        </authorList>
    </citation>
    <scope>NUCLEOTIDE SEQUENCE [LARGE SCALE GENOMIC DNA]</scope>
    <source>
        <strain evidence="4 5">ATCC 23634</strain>
    </source>
</reference>
<dbReference type="AlphaFoldDB" id="A0A1K2I2P1"/>
<dbReference type="STRING" id="665118.SAMN02983003_3693"/>
<dbReference type="SUPFAM" id="SSF89733">
    <property type="entry name" value="L-sulfolactate dehydrogenase-like"/>
    <property type="match status" value="1"/>
</dbReference>
<dbReference type="Pfam" id="PF02615">
    <property type="entry name" value="Ldh_2"/>
    <property type="match status" value="1"/>
</dbReference>
<accession>A0A1K2I2P1</accession>
<evidence type="ECO:0000313" key="4">
    <source>
        <dbReference type="EMBL" id="SFZ86511.1"/>
    </source>
</evidence>
<organism evidence="4 5">
    <name type="scientific">Devosia enhydra</name>
    <dbReference type="NCBI Taxonomy" id="665118"/>
    <lineage>
        <taxon>Bacteria</taxon>
        <taxon>Pseudomonadati</taxon>
        <taxon>Pseudomonadota</taxon>
        <taxon>Alphaproteobacteria</taxon>
        <taxon>Hyphomicrobiales</taxon>
        <taxon>Devosiaceae</taxon>
        <taxon>Devosia</taxon>
    </lineage>
</organism>
<name>A0A1K2I2P1_9HYPH</name>
<dbReference type="PANTHER" id="PTHR11091:SF0">
    <property type="entry name" value="MALATE DEHYDROGENASE"/>
    <property type="match status" value="1"/>
</dbReference>
<dbReference type="InterPro" id="IPR043143">
    <property type="entry name" value="Mal/L-sulf/L-lact_DH-like_NADP"/>
</dbReference>
<feature type="region of interest" description="Disordered" evidence="3">
    <location>
        <begin position="204"/>
        <end position="224"/>
    </location>
</feature>
<dbReference type="PANTHER" id="PTHR11091">
    <property type="entry name" value="OXIDOREDUCTASE-RELATED"/>
    <property type="match status" value="1"/>
</dbReference>
<sequence>MADQYTRHEAGRLEAQITDVFRAAGSSEREAGLIARHLVEANLCGHDSHGVGVVPAYIRNAGLKRLVLNQVLETSLDAGGMLVCEARRGAGQVMAHDAMALGIARARETGSCSVAVRESHHVGRIGHWAEQCAAAGMVSIHFVNVVAGPYVAPFGGTMPRLGTNPFAAGFPRPGRDPVVVDFATSTLAMGKVRVARNKGETLPEGALLDNAGRPTTNPADLFTTPPGSLTTFGRHKGWGLQLACELLGAALTGAAVQHTDDSDTGLVNSMFSVIVAPDRLGTAGPYAERLEEVADFVTSETTTGPGTVLLPGMPERANRAERLANGIPLDDETWSQIVLAASGLGVRLHG</sequence>
<keyword evidence="2" id="KW-0560">Oxidoreductase</keyword>
<evidence type="ECO:0000256" key="1">
    <source>
        <dbReference type="ARBA" id="ARBA00006056"/>
    </source>
</evidence>
<evidence type="ECO:0000256" key="3">
    <source>
        <dbReference type="SAM" id="MobiDB-lite"/>
    </source>
</evidence>
<dbReference type="InterPro" id="IPR036111">
    <property type="entry name" value="Mal/L-sulfo/L-lacto_DH-like_sf"/>
</dbReference>
<comment type="similarity">
    <text evidence="1">Belongs to the LDH2/MDH2 oxidoreductase family.</text>
</comment>
<dbReference type="Gene3D" id="3.30.1370.60">
    <property type="entry name" value="Hypothetical oxidoreductase yiak, domain 2"/>
    <property type="match status" value="1"/>
</dbReference>
<dbReference type="Gene3D" id="1.10.1530.10">
    <property type="match status" value="1"/>
</dbReference>
<proteinExistence type="inferred from homology"/>
<gene>
    <name evidence="4" type="ORF">SAMN02983003_3693</name>
</gene>
<dbReference type="EMBL" id="FPKU01000003">
    <property type="protein sequence ID" value="SFZ86511.1"/>
    <property type="molecule type" value="Genomic_DNA"/>
</dbReference>
<dbReference type="NCBIfam" id="NF007504">
    <property type="entry name" value="PRK10098.1"/>
    <property type="match status" value="1"/>
</dbReference>
<evidence type="ECO:0000256" key="2">
    <source>
        <dbReference type="ARBA" id="ARBA00023002"/>
    </source>
</evidence>